<name>A0A7S2L8F5_9STRA</name>
<accession>A0A7S2L8F5</accession>
<protein>
    <submittedName>
        <fullName evidence="1">Uncharacterized protein</fullName>
    </submittedName>
</protein>
<gene>
    <name evidence="1" type="ORF">SMAR0320_LOCUS9663</name>
</gene>
<reference evidence="1" key="1">
    <citation type="submission" date="2021-01" db="EMBL/GenBank/DDBJ databases">
        <authorList>
            <person name="Corre E."/>
            <person name="Pelletier E."/>
            <person name="Niang G."/>
            <person name="Scheremetjew M."/>
            <person name="Finn R."/>
            <person name="Kale V."/>
            <person name="Holt S."/>
            <person name="Cochrane G."/>
            <person name="Meng A."/>
            <person name="Brown T."/>
            <person name="Cohen L."/>
        </authorList>
    </citation>
    <scope>NUCLEOTIDE SEQUENCE</scope>
    <source>
        <strain evidence="1">SM1012Den-03</strain>
    </source>
</reference>
<dbReference type="EMBL" id="HBGZ01013470">
    <property type="protein sequence ID" value="CAD9599009.1"/>
    <property type="molecule type" value="Transcribed_RNA"/>
</dbReference>
<proteinExistence type="predicted"/>
<organism evidence="1">
    <name type="scientific">Skeletonema marinoi</name>
    <dbReference type="NCBI Taxonomy" id="267567"/>
    <lineage>
        <taxon>Eukaryota</taxon>
        <taxon>Sar</taxon>
        <taxon>Stramenopiles</taxon>
        <taxon>Ochrophyta</taxon>
        <taxon>Bacillariophyta</taxon>
        <taxon>Coscinodiscophyceae</taxon>
        <taxon>Thalassiosirophycidae</taxon>
        <taxon>Thalassiosirales</taxon>
        <taxon>Skeletonemataceae</taxon>
        <taxon>Skeletonema</taxon>
        <taxon>Skeletonema marinoi-dohrnii complex</taxon>
    </lineage>
</organism>
<dbReference type="AlphaFoldDB" id="A0A7S2L8F5"/>
<evidence type="ECO:0000313" key="1">
    <source>
        <dbReference type="EMBL" id="CAD9599009.1"/>
    </source>
</evidence>
<sequence>MNFTNCNLCHPKLTASPSYGDAIRYHAESESHENGVGINCYGDEFKEYSSDGTLRVDVDWGTNHVELCRQLVDTCFSNVEDDATTTTLTVLAQITVHGIGRRPAMALLASNSIQIDASLQNANTAEMFPPFDVKWRHDINDETLQLYPEYLVRLQITHHGSINHDHGITRHLHVAPPPIGRLGFRLSDVIWSPGLFQGDQAHSNEIADWERGDERDVREFACLLLASLFSHI</sequence>